<dbReference type="GO" id="GO:0016787">
    <property type="term" value="F:hydrolase activity"/>
    <property type="evidence" value="ECO:0007669"/>
    <property type="project" value="UniProtKB-KW"/>
</dbReference>
<dbReference type="Proteomes" id="UP001595685">
    <property type="component" value="Unassembled WGS sequence"/>
</dbReference>
<evidence type="ECO:0000313" key="2">
    <source>
        <dbReference type="EMBL" id="MFC3689469.1"/>
    </source>
</evidence>
<feature type="transmembrane region" description="Helical" evidence="1">
    <location>
        <begin position="156"/>
        <end position="174"/>
    </location>
</feature>
<gene>
    <name evidence="2" type="ORF">ACFOLH_14050</name>
</gene>
<feature type="transmembrane region" description="Helical" evidence="1">
    <location>
        <begin position="126"/>
        <end position="144"/>
    </location>
</feature>
<dbReference type="EMBL" id="JBHRWW010000010">
    <property type="protein sequence ID" value="MFC3689469.1"/>
    <property type="molecule type" value="Genomic_DNA"/>
</dbReference>
<evidence type="ECO:0000256" key="1">
    <source>
        <dbReference type="SAM" id="Phobius"/>
    </source>
</evidence>
<protein>
    <submittedName>
        <fullName evidence="2">Metal-dependent hydrolase</fullName>
    </submittedName>
</protein>
<keyword evidence="1" id="KW-1133">Transmembrane helix</keyword>
<feature type="transmembrane region" description="Helical" evidence="1">
    <location>
        <begin position="12"/>
        <end position="34"/>
    </location>
</feature>
<dbReference type="InterPro" id="IPR007404">
    <property type="entry name" value="YdjM-like"/>
</dbReference>
<keyword evidence="1" id="KW-0472">Membrane</keyword>
<dbReference type="Pfam" id="PF04307">
    <property type="entry name" value="YdjM"/>
    <property type="match status" value="1"/>
</dbReference>
<dbReference type="RefSeq" id="WP_340294215.1">
    <property type="nucleotide sequence ID" value="NZ_JBBEOI010000144.1"/>
</dbReference>
<feature type="transmembrane region" description="Helical" evidence="1">
    <location>
        <begin position="194"/>
        <end position="212"/>
    </location>
</feature>
<keyword evidence="1" id="KW-0812">Transmembrane</keyword>
<organism evidence="2 3">
    <name type="scientific">Aquipuribacter hungaricus</name>
    <dbReference type="NCBI Taxonomy" id="545624"/>
    <lineage>
        <taxon>Bacteria</taxon>
        <taxon>Bacillati</taxon>
        <taxon>Actinomycetota</taxon>
        <taxon>Actinomycetes</taxon>
        <taxon>Micrococcales</taxon>
        <taxon>Intrasporangiaceae</taxon>
        <taxon>Aquipuribacter</taxon>
    </lineage>
</organism>
<name>A0ABV7WI56_9MICO</name>
<feature type="transmembrane region" description="Helical" evidence="1">
    <location>
        <begin position="85"/>
        <end position="106"/>
    </location>
</feature>
<proteinExistence type="predicted"/>
<keyword evidence="3" id="KW-1185">Reference proteome</keyword>
<comment type="caution">
    <text evidence="2">The sequence shown here is derived from an EMBL/GenBank/DDBJ whole genome shotgun (WGS) entry which is preliminary data.</text>
</comment>
<reference evidence="3" key="1">
    <citation type="journal article" date="2019" name="Int. J. Syst. Evol. Microbiol.">
        <title>The Global Catalogue of Microorganisms (GCM) 10K type strain sequencing project: providing services to taxonomists for standard genome sequencing and annotation.</title>
        <authorList>
            <consortium name="The Broad Institute Genomics Platform"/>
            <consortium name="The Broad Institute Genome Sequencing Center for Infectious Disease"/>
            <person name="Wu L."/>
            <person name="Ma J."/>
        </authorList>
    </citation>
    <scope>NUCLEOTIDE SEQUENCE [LARGE SCALE GENOMIC DNA]</scope>
    <source>
        <strain evidence="3">NCAIM B.02333</strain>
    </source>
</reference>
<accession>A0ABV7WI56</accession>
<evidence type="ECO:0000313" key="3">
    <source>
        <dbReference type="Proteomes" id="UP001595685"/>
    </source>
</evidence>
<sequence length="221" mass="22503">MVTPARLSTGVVVGWWPVPALAVVLAVDALVAAVPVPRPVFGLLDWVAHLLTALLLLAAGTRSWPSGRPSSGAGGRGRARTAPAGLLRLGAPVLLAVLLSSVVVDLDHVPAELLGSDLLTRGTPRPYPHSVATVLLLGLAAAVVRAAGGTAPRARAAAGVLLGASLGVALHLWRDLATAPVALLWPLTDAGVEVPRTVYLLSLVVAAVLVVLPRRAARSAQ</sequence>
<feature type="transmembrane region" description="Helical" evidence="1">
    <location>
        <begin position="46"/>
        <end position="64"/>
    </location>
</feature>
<keyword evidence="2" id="KW-0378">Hydrolase</keyword>